<dbReference type="InterPro" id="IPR036363">
    <property type="entry name" value="Thiol_cytolysin_ab_sf"/>
</dbReference>
<reference evidence="2 3" key="1">
    <citation type="submission" date="2014-07" db="EMBL/GenBank/DDBJ databases">
        <authorList>
            <person name="McCorrison J."/>
            <person name="Sanka R."/>
            <person name="Torralba M."/>
            <person name="Gillis M."/>
            <person name="Haft D.H."/>
            <person name="Methe B."/>
            <person name="Sutton G."/>
            <person name="Nelson K.E."/>
        </authorList>
    </citation>
    <scope>NUCLEOTIDE SEQUENCE [LARGE SCALE GENOMIC DNA]</scope>
    <source>
        <strain evidence="2 3">DNF00882</strain>
    </source>
</reference>
<evidence type="ECO:0000313" key="2">
    <source>
        <dbReference type="EMBL" id="KGF46072.1"/>
    </source>
</evidence>
<dbReference type="Proteomes" id="UP000029538">
    <property type="component" value="Unassembled WGS sequence"/>
</dbReference>
<dbReference type="AlphaFoldDB" id="A0A096BTL6"/>
<dbReference type="InterPro" id="IPR036359">
    <property type="entry name" value="Thiol_cytolysin_sf"/>
</dbReference>
<protein>
    <submittedName>
        <fullName evidence="2">Uncharacterized protein</fullName>
    </submittedName>
</protein>
<dbReference type="Pfam" id="PF01289">
    <property type="entry name" value="Thiol_cytolysin"/>
    <property type="match status" value="1"/>
</dbReference>
<dbReference type="PROSITE" id="PS51257">
    <property type="entry name" value="PROKAR_LIPOPROTEIN"/>
    <property type="match status" value="1"/>
</dbReference>
<accession>A0A096BTL6</accession>
<proteinExistence type="predicted"/>
<sequence length="560" mass="63285">MKQNLLKKMLPLSMAVCALTLGSCADLDLPETAKGEENVNITDYLMSLPLAPGMARAGAPVNPDDGQPIPIEDDFDSQVEPGKDILDGIPGYWVKTSRKYKMSQSFDENILFDPTGDMLYPGCVLKGSSIADGTYAMISDCKTGDVTFSINLVPANPKERTETSATIPNIRKSEYQEVWNKWANMDWKESPVTTIESIDKINSETELITKLGAAVKSPIADGALNFGFNFKNKKQHILARLIQKSFSVSTDAPKSGTIFETINKNYLDGYQPVYVSNINYGRIIYLCIDTDEKENDVHAAIEFAMKKIKGTDIDVSADVETRYKNILAKCDIRILMFGGGKTLQQKVLQGELDGFQRYLQADIPMEQMHPISFSLRYASDNSQARVITSNEFTITQRDFIPDFNKVRMTMRVLGFSGFNNGPLPNLDYKANLWGKVSVKINENETELINFDKDNSFWFNYRETPEVMHEVGKGGYETIDFERNPNDKIQDFIDHQKITFITDLHTAAQPYNYDYGYTAFNHTLGTVYSVYKSNQPIVRLECAYGPIKIHTYVQIYDMKFF</sequence>
<evidence type="ECO:0000256" key="1">
    <source>
        <dbReference type="SAM" id="SignalP"/>
    </source>
</evidence>
<dbReference type="Gene3D" id="3.90.840.10">
    <property type="entry name" value="Thiol-activated cytolysin superfamily/Thiol-activated cytolysin, alpha-beta domain"/>
    <property type="match status" value="1"/>
</dbReference>
<feature type="chain" id="PRO_5001918417" evidence="1">
    <location>
        <begin position="26"/>
        <end position="560"/>
    </location>
</feature>
<keyword evidence="1" id="KW-0732">Signal</keyword>
<dbReference type="RefSeq" id="WP_004356802.1">
    <property type="nucleotide sequence ID" value="NZ_JRNR01000173.1"/>
</dbReference>
<dbReference type="InterPro" id="IPR001869">
    <property type="entry name" value="Thiol_cytolysin"/>
</dbReference>
<dbReference type="Gene3D" id="3.40.30.40">
    <property type="entry name" value="Perfringolysin"/>
    <property type="match status" value="1"/>
</dbReference>
<comment type="caution">
    <text evidence="2">The sequence shown here is derived from an EMBL/GenBank/DDBJ whole genome shotgun (WGS) entry which is preliminary data.</text>
</comment>
<organism evidence="2 3">
    <name type="scientific">Prevotella disiens DNF00882</name>
    <dbReference type="NCBI Taxonomy" id="1401075"/>
    <lineage>
        <taxon>Bacteria</taxon>
        <taxon>Pseudomonadati</taxon>
        <taxon>Bacteroidota</taxon>
        <taxon>Bacteroidia</taxon>
        <taxon>Bacteroidales</taxon>
        <taxon>Prevotellaceae</taxon>
        <taxon>Prevotella</taxon>
    </lineage>
</organism>
<name>A0A096BTL6_9BACT</name>
<dbReference type="PRINTS" id="PR01400">
    <property type="entry name" value="TACYTOLYSIN"/>
</dbReference>
<dbReference type="GO" id="GO:0015485">
    <property type="term" value="F:cholesterol binding"/>
    <property type="evidence" value="ECO:0007669"/>
    <property type="project" value="InterPro"/>
</dbReference>
<dbReference type="EMBL" id="JRNR01000173">
    <property type="protein sequence ID" value="KGF46072.1"/>
    <property type="molecule type" value="Genomic_DNA"/>
</dbReference>
<dbReference type="SUPFAM" id="SSF56978">
    <property type="entry name" value="Perfringolysin"/>
    <property type="match status" value="1"/>
</dbReference>
<feature type="signal peptide" evidence="1">
    <location>
        <begin position="1"/>
        <end position="25"/>
    </location>
</feature>
<gene>
    <name evidence="2" type="ORF">HMPREF0654_11995</name>
</gene>
<evidence type="ECO:0000313" key="3">
    <source>
        <dbReference type="Proteomes" id="UP000029538"/>
    </source>
</evidence>